<keyword evidence="2" id="KW-1185">Reference proteome</keyword>
<protein>
    <submittedName>
        <fullName evidence="1">Purine permease</fullName>
    </submittedName>
</protein>
<name>A0ACC1WUC0_MELAZ</name>
<dbReference type="Proteomes" id="UP001164539">
    <property type="component" value="Chromosome 13"/>
</dbReference>
<dbReference type="EMBL" id="CM051406">
    <property type="protein sequence ID" value="KAJ4702751.1"/>
    <property type="molecule type" value="Genomic_DNA"/>
</dbReference>
<sequence>MMNNTTTTPPPPPPPPPSQLQLEEQKANSNSSSSSRSKSYILLLVVNYLFLFVGSVSASLLSKFYFNHRGSSRWVATWVQCAGFPLLLFPIFLPYYLFKCTERPPFSQFTTKIFALSIFVGLLLGVNNLLFSWGNSYLPVSTSSLLLSSQLVFNLIFSVIIVKQRITFSNLNCVILLTLSSVLLGLSSTHDKSPDLPKFKYFIGFFCTVGAGLLFALYLPIMEIIYKKVYCYAMVMEMQLVMEIAATALACVGMASDGGYSEMKRESERVFDKGPTVYWLTVLGNVVTWQLCFMGTAGMVFLTSSITGGICMTAILAMNVIGGVVVYGDPFNGVKAVSTVLCAWGFCSYVYGMYVKIKKKNKTNQEKEEEKNNNNNHNHQPLQGMEMIQIVTNS</sequence>
<gene>
    <name evidence="1" type="ORF">OWV82_022754</name>
</gene>
<reference evidence="1 2" key="1">
    <citation type="journal article" date="2023" name="Science">
        <title>Complex scaffold remodeling in plant triterpene biosynthesis.</title>
        <authorList>
            <person name="De La Pena R."/>
            <person name="Hodgson H."/>
            <person name="Liu J.C."/>
            <person name="Stephenson M.J."/>
            <person name="Martin A.C."/>
            <person name="Owen C."/>
            <person name="Harkess A."/>
            <person name="Leebens-Mack J."/>
            <person name="Jimenez L.E."/>
            <person name="Osbourn A."/>
            <person name="Sattely E.S."/>
        </authorList>
    </citation>
    <scope>NUCLEOTIDE SEQUENCE [LARGE SCALE GENOMIC DNA]</scope>
    <source>
        <strain evidence="2">cv. JPN11</strain>
        <tissue evidence="1">Leaf</tissue>
    </source>
</reference>
<comment type="caution">
    <text evidence="1">The sequence shown here is derived from an EMBL/GenBank/DDBJ whole genome shotgun (WGS) entry which is preliminary data.</text>
</comment>
<accession>A0ACC1WUC0</accession>
<evidence type="ECO:0000313" key="2">
    <source>
        <dbReference type="Proteomes" id="UP001164539"/>
    </source>
</evidence>
<evidence type="ECO:0000313" key="1">
    <source>
        <dbReference type="EMBL" id="KAJ4702751.1"/>
    </source>
</evidence>
<proteinExistence type="predicted"/>
<organism evidence="1 2">
    <name type="scientific">Melia azedarach</name>
    <name type="common">Chinaberry tree</name>
    <dbReference type="NCBI Taxonomy" id="155640"/>
    <lineage>
        <taxon>Eukaryota</taxon>
        <taxon>Viridiplantae</taxon>
        <taxon>Streptophyta</taxon>
        <taxon>Embryophyta</taxon>
        <taxon>Tracheophyta</taxon>
        <taxon>Spermatophyta</taxon>
        <taxon>Magnoliopsida</taxon>
        <taxon>eudicotyledons</taxon>
        <taxon>Gunneridae</taxon>
        <taxon>Pentapetalae</taxon>
        <taxon>rosids</taxon>
        <taxon>malvids</taxon>
        <taxon>Sapindales</taxon>
        <taxon>Meliaceae</taxon>
        <taxon>Melia</taxon>
    </lineage>
</organism>